<organism evidence="2 3">
    <name type="scientific">Lyngbya aestuarii BL J</name>
    <dbReference type="NCBI Taxonomy" id="1348334"/>
    <lineage>
        <taxon>Bacteria</taxon>
        <taxon>Bacillati</taxon>
        <taxon>Cyanobacteriota</taxon>
        <taxon>Cyanophyceae</taxon>
        <taxon>Oscillatoriophycideae</taxon>
        <taxon>Oscillatoriales</taxon>
        <taxon>Microcoleaceae</taxon>
        <taxon>Lyngbya</taxon>
    </lineage>
</organism>
<accession>U7QNZ1</accession>
<evidence type="ECO:0000313" key="3">
    <source>
        <dbReference type="Proteomes" id="UP000017127"/>
    </source>
</evidence>
<gene>
    <name evidence="2" type="ORF">M595_1183</name>
</gene>
<sequence>MDTTTLIPENQHRIRECRNQDLPKPKSQTKVRKTHLKSLHEQNLMITQEELDALETYTLMIRNKLSILKAVYEI</sequence>
<keyword evidence="3" id="KW-1185">Reference proteome</keyword>
<feature type="compositionally biased region" description="Basic and acidic residues" evidence="1">
    <location>
        <begin position="10"/>
        <end position="24"/>
    </location>
</feature>
<comment type="caution">
    <text evidence="2">The sequence shown here is derived from an EMBL/GenBank/DDBJ whole genome shotgun (WGS) entry which is preliminary data.</text>
</comment>
<dbReference type="Proteomes" id="UP000017127">
    <property type="component" value="Unassembled WGS sequence"/>
</dbReference>
<name>U7QNZ1_9CYAN</name>
<dbReference type="EMBL" id="AUZM01000007">
    <property type="protein sequence ID" value="ERT08840.1"/>
    <property type="molecule type" value="Genomic_DNA"/>
</dbReference>
<evidence type="ECO:0000313" key="2">
    <source>
        <dbReference type="EMBL" id="ERT08840.1"/>
    </source>
</evidence>
<proteinExistence type="predicted"/>
<dbReference type="OrthoDB" id="463478at2"/>
<evidence type="ECO:0000256" key="1">
    <source>
        <dbReference type="SAM" id="MobiDB-lite"/>
    </source>
</evidence>
<protein>
    <submittedName>
        <fullName evidence="2">Uncharacterized protein</fullName>
    </submittedName>
</protein>
<reference evidence="2 3" key="1">
    <citation type="journal article" date="2013" name="Front. Microbiol.">
        <title>Comparative genomic analyses of the cyanobacterium, Lyngbya aestuarii BL J, a powerful hydrogen producer.</title>
        <authorList>
            <person name="Kothari A."/>
            <person name="Vaughn M."/>
            <person name="Garcia-Pichel F."/>
        </authorList>
    </citation>
    <scope>NUCLEOTIDE SEQUENCE [LARGE SCALE GENOMIC DNA]</scope>
    <source>
        <strain evidence="2 3">BL J</strain>
    </source>
</reference>
<dbReference type="AlphaFoldDB" id="U7QNZ1"/>
<feature type="region of interest" description="Disordered" evidence="1">
    <location>
        <begin position="1"/>
        <end position="31"/>
    </location>
</feature>
<dbReference type="RefSeq" id="WP_023064933.1">
    <property type="nucleotide sequence ID" value="NZ_AUZM01000007.1"/>
</dbReference>